<evidence type="ECO:0000256" key="7">
    <source>
        <dbReference type="ARBA" id="ARBA00023002"/>
    </source>
</evidence>
<accession>A0AAJ7XGI1</accession>
<dbReference type="Gene3D" id="3.20.20.70">
    <property type="entry name" value="Aldolase class I"/>
    <property type="match status" value="1"/>
</dbReference>
<dbReference type="GO" id="GO:0006397">
    <property type="term" value="P:mRNA processing"/>
    <property type="evidence" value="ECO:0007669"/>
    <property type="project" value="UniProtKB-KW"/>
</dbReference>
<dbReference type="PANTHER" id="PTHR11082:SF31">
    <property type="entry name" value="TRNA-DIHYDROURIDINE(20A_20B) SYNTHASE [NAD(P)+]-LIKE"/>
    <property type="match status" value="1"/>
</dbReference>
<evidence type="ECO:0000256" key="10">
    <source>
        <dbReference type="PIRSR" id="PIRSR006621-1"/>
    </source>
</evidence>
<reference evidence="14" key="1">
    <citation type="submission" date="2025-08" db="UniProtKB">
        <authorList>
            <consortium name="RefSeq"/>
        </authorList>
    </citation>
    <scope>IDENTIFICATION</scope>
    <source>
        <tissue evidence="14">Sperm</tissue>
    </source>
</reference>
<evidence type="ECO:0000256" key="6">
    <source>
        <dbReference type="ARBA" id="ARBA00022857"/>
    </source>
</evidence>
<gene>
    <name evidence="14" type="primary">LOC116956128</name>
</gene>
<comment type="function">
    <text evidence="9">Catalyzes the synthesis of dihydrouridine, a modified base found in the D-loop of most tRNAs.</text>
</comment>
<sequence length="306" mass="33375">MAERRSPVELLQSGRMVRVSAPMVRYSKLAFRSLVRRYGCDLCFTPMILADAFARSLRARDSEFTTNAADRPLIVQFAANDPHDLAAASLAVAPYADGVDLNCGCPQRWAVSEGYGACLLDKPELVRDMVRQVRAKIPDPNFSVSIKIRVHEDTGRTVELCRRAEAAGLSFVTVHGRTARERHQPVRTAAVRAVSDALAVPVVANGDVRTDEEARRLAADTGASGVMVARGLLANPALFAGFPDTPLACVRDWLDSSLALGVPFCCLHQHLVFMMERLASRSDRLSFNSLSSTAAVVDFLAERYGV</sequence>
<dbReference type="InterPro" id="IPR035587">
    <property type="entry name" value="DUS-like_FMN-bd"/>
</dbReference>
<dbReference type="InterPro" id="IPR018517">
    <property type="entry name" value="tRNA_hU_synthase_CS"/>
</dbReference>
<name>A0AAJ7XGI1_PETMA</name>
<dbReference type="InterPro" id="IPR001269">
    <property type="entry name" value="DUS_fam"/>
</dbReference>
<dbReference type="GO" id="GO:0102267">
    <property type="term" value="F:tRNA-dihydrouridine20b synthase activity"/>
    <property type="evidence" value="ECO:0007669"/>
    <property type="project" value="UniProtKB-ARBA"/>
</dbReference>
<proteinExistence type="inferred from homology"/>
<evidence type="ECO:0000256" key="4">
    <source>
        <dbReference type="ARBA" id="ARBA00022664"/>
    </source>
</evidence>
<comment type="similarity">
    <text evidence="9">Belongs to the dus family.</text>
</comment>
<dbReference type="Pfam" id="PF01207">
    <property type="entry name" value="Dus"/>
    <property type="match status" value="1"/>
</dbReference>
<dbReference type="PANTHER" id="PTHR11082">
    <property type="entry name" value="TRNA-DIHYDROURIDINE SYNTHASE"/>
    <property type="match status" value="1"/>
</dbReference>
<feature type="binding site" evidence="11">
    <location>
        <position position="76"/>
    </location>
    <ligand>
        <name>FMN</name>
        <dbReference type="ChEBI" id="CHEBI:58210"/>
    </ligand>
</feature>
<keyword evidence="2 9" id="KW-0285">Flavoprotein</keyword>
<dbReference type="AlphaFoldDB" id="A0AAJ7XGI1"/>
<feature type="binding site" evidence="11">
    <location>
        <position position="175"/>
    </location>
    <ligand>
        <name>FMN</name>
        <dbReference type="ChEBI" id="CHEBI:58210"/>
    </ligand>
</feature>
<keyword evidence="13" id="KW-1185">Reference proteome</keyword>
<keyword evidence="6" id="KW-0521">NADP</keyword>
<dbReference type="PIRSF" id="PIRSF006621">
    <property type="entry name" value="Dus"/>
    <property type="match status" value="1"/>
</dbReference>
<evidence type="ECO:0000256" key="2">
    <source>
        <dbReference type="ARBA" id="ARBA00022630"/>
    </source>
</evidence>
<organism evidence="13 14">
    <name type="scientific">Petromyzon marinus</name>
    <name type="common">Sea lamprey</name>
    <dbReference type="NCBI Taxonomy" id="7757"/>
    <lineage>
        <taxon>Eukaryota</taxon>
        <taxon>Metazoa</taxon>
        <taxon>Chordata</taxon>
        <taxon>Craniata</taxon>
        <taxon>Vertebrata</taxon>
        <taxon>Cyclostomata</taxon>
        <taxon>Hyperoartia</taxon>
        <taxon>Petromyzontiformes</taxon>
        <taxon>Petromyzontidae</taxon>
        <taxon>Petromyzon</taxon>
    </lineage>
</organism>
<feature type="binding site" evidence="11">
    <location>
        <begin position="22"/>
        <end position="24"/>
    </location>
    <ligand>
        <name>FMN</name>
        <dbReference type="ChEBI" id="CHEBI:58210"/>
    </ligand>
</feature>
<feature type="binding site" evidence="11">
    <location>
        <begin position="229"/>
        <end position="230"/>
    </location>
    <ligand>
        <name>FMN</name>
        <dbReference type="ChEBI" id="CHEBI:58210"/>
    </ligand>
</feature>
<evidence type="ECO:0000313" key="14">
    <source>
        <dbReference type="RefSeq" id="XP_032833480.1"/>
    </source>
</evidence>
<evidence type="ECO:0000256" key="3">
    <source>
        <dbReference type="ARBA" id="ARBA00022643"/>
    </source>
</evidence>
<keyword evidence="7 9" id="KW-0560">Oxidoreductase</keyword>
<dbReference type="KEGG" id="pmrn:116956128"/>
<keyword evidence="11" id="KW-0547">Nucleotide-binding</keyword>
<dbReference type="GeneID" id="116956128"/>
<dbReference type="PROSITE" id="PS01136">
    <property type="entry name" value="UPF0034"/>
    <property type="match status" value="1"/>
</dbReference>
<keyword evidence="4" id="KW-0507">mRNA processing</keyword>
<dbReference type="SUPFAM" id="SSF51395">
    <property type="entry name" value="FMN-linked oxidoreductases"/>
    <property type="match status" value="1"/>
</dbReference>
<evidence type="ECO:0000259" key="12">
    <source>
        <dbReference type="Pfam" id="PF01207"/>
    </source>
</evidence>
<dbReference type="Proteomes" id="UP001318040">
    <property type="component" value="Chromosome 63"/>
</dbReference>
<keyword evidence="8" id="KW-0520">NAD</keyword>
<evidence type="ECO:0000256" key="5">
    <source>
        <dbReference type="ARBA" id="ARBA00022694"/>
    </source>
</evidence>
<dbReference type="GO" id="GO:0050660">
    <property type="term" value="F:flavin adenine dinucleotide binding"/>
    <property type="evidence" value="ECO:0007669"/>
    <property type="project" value="InterPro"/>
</dbReference>
<keyword evidence="3 9" id="KW-0288">FMN</keyword>
<dbReference type="FunFam" id="3.20.20.70:FF:000159">
    <property type="entry name" value="tRNA-dihydrouridine synthase 4"/>
    <property type="match status" value="1"/>
</dbReference>
<comment type="cofactor">
    <cofactor evidence="1 9 11">
        <name>FMN</name>
        <dbReference type="ChEBI" id="CHEBI:58210"/>
    </cofactor>
</comment>
<dbReference type="InterPro" id="IPR013785">
    <property type="entry name" value="Aldolase_TIM"/>
</dbReference>
<feature type="active site" description="Proton donor" evidence="10">
    <location>
        <position position="105"/>
    </location>
</feature>
<protein>
    <recommendedName>
        <fullName evidence="9">tRNA-dihydrouridine synthase</fullName>
        <ecNumber evidence="9">1.3.1.-</ecNumber>
    </recommendedName>
</protein>
<dbReference type="GO" id="GO:0102266">
    <property type="term" value="F:tRNA-dihydrouridine20a synthase activity"/>
    <property type="evidence" value="ECO:0007669"/>
    <property type="project" value="UniProtKB-ARBA"/>
</dbReference>
<dbReference type="EC" id="1.3.1.-" evidence="9"/>
<evidence type="ECO:0000256" key="8">
    <source>
        <dbReference type="ARBA" id="ARBA00023027"/>
    </source>
</evidence>
<evidence type="ECO:0000256" key="11">
    <source>
        <dbReference type="PIRSR" id="PIRSR006621-2"/>
    </source>
</evidence>
<dbReference type="CDD" id="cd02801">
    <property type="entry name" value="DUS_like_FMN"/>
    <property type="match status" value="1"/>
</dbReference>
<evidence type="ECO:0000313" key="13">
    <source>
        <dbReference type="Proteomes" id="UP001318040"/>
    </source>
</evidence>
<dbReference type="RefSeq" id="XP_032833480.1">
    <property type="nucleotide sequence ID" value="XM_032977589.1"/>
</dbReference>
<evidence type="ECO:0000256" key="1">
    <source>
        <dbReference type="ARBA" id="ARBA00001917"/>
    </source>
</evidence>
<feature type="domain" description="DUS-like FMN-binding" evidence="12">
    <location>
        <begin position="21"/>
        <end position="241"/>
    </location>
</feature>
<evidence type="ECO:0000256" key="9">
    <source>
        <dbReference type="PIRNR" id="PIRNR006621"/>
    </source>
</evidence>
<keyword evidence="5 9" id="KW-0819">tRNA processing</keyword>